<reference evidence="1 2" key="1">
    <citation type="submission" date="2014-02" db="EMBL/GenBank/DDBJ databases">
        <title>Vibrio fortis Dalian14 Genome Sequencing.</title>
        <authorList>
            <person name="Wang Y."/>
            <person name="Song L."/>
            <person name="Liu G."/>
            <person name="Ding J."/>
        </authorList>
    </citation>
    <scope>NUCLEOTIDE SEQUENCE [LARGE SCALE GENOMIC DNA]</scope>
    <source>
        <strain evidence="1 2">Dalian14</strain>
    </source>
</reference>
<evidence type="ECO:0000313" key="1">
    <source>
        <dbReference type="EMBL" id="KDN27988.1"/>
    </source>
</evidence>
<evidence type="ECO:0008006" key="3">
    <source>
        <dbReference type="Google" id="ProtNLM"/>
    </source>
</evidence>
<dbReference type="OrthoDB" id="6292721at2"/>
<organism evidence="1 2">
    <name type="scientific">Vibrio fortis</name>
    <dbReference type="NCBI Taxonomy" id="212667"/>
    <lineage>
        <taxon>Bacteria</taxon>
        <taxon>Pseudomonadati</taxon>
        <taxon>Pseudomonadota</taxon>
        <taxon>Gammaproteobacteria</taxon>
        <taxon>Vibrionales</taxon>
        <taxon>Vibrionaceae</taxon>
        <taxon>Vibrio</taxon>
    </lineage>
</organism>
<dbReference type="Proteomes" id="UP000027219">
    <property type="component" value="Unassembled WGS sequence"/>
</dbReference>
<dbReference type="PROSITE" id="PS51257">
    <property type="entry name" value="PROKAR_LIPOPROTEIN"/>
    <property type="match status" value="1"/>
</dbReference>
<dbReference type="RefSeq" id="WP_032551918.1">
    <property type="nucleotide sequence ID" value="NZ_JFFR01000025.1"/>
</dbReference>
<protein>
    <recommendedName>
        <fullName evidence="3">Lipoprotein</fullName>
    </recommendedName>
</protein>
<accession>A0A066UUV2</accession>
<proteinExistence type="predicted"/>
<gene>
    <name evidence="1" type="ORF">VFDL14_01550</name>
</gene>
<dbReference type="STRING" id="212667.VFDL14_01550"/>
<comment type="caution">
    <text evidence="1">The sequence shown here is derived from an EMBL/GenBank/DDBJ whole genome shotgun (WGS) entry which is preliminary data.</text>
</comment>
<evidence type="ECO:0000313" key="2">
    <source>
        <dbReference type="Proteomes" id="UP000027219"/>
    </source>
</evidence>
<dbReference type="EMBL" id="JFFR01000025">
    <property type="protein sequence ID" value="KDN27988.1"/>
    <property type="molecule type" value="Genomic_DNA"/>
</dbReference>
<name>A0A066UUV2_9VIBR</name>
<keyword evidence="2" id="KW-1185">Reference proteome</keyword>
<dbReference type="AlphaFoldDB" id="A0A066UUV2"/>
<sequence length="159" mass="17542">MTKSLLTLTALSALTLVGCSESEPEFSVNQITVSDFAYTMNEQPAVSITFGKDNDNFCDVTLYRDDIVQGFSSTLENKSSGNLSSSCTWNKAYYVQSSKHPTLASLTIDKLDKVNQTANIKASLKLVNSKTLDDFFEIDDVEIKVSGEQFMNLITKPVE</sequence>